<protein>
    <recommendedName>
        <fullName evidence="4">DUF3270 domain-containing protein</fullName>
    </recommendedName>
</protein>
<dbReference type="PATRIC" id="fig|28037.216.peg.1145"/>
<evidence type="ECO:0008006" key="4">
    <source>
        <dbReference type="Google" id="ProtNLM"/>
    </source>
</evidence>
<evidence type="ECO:0000256" key="1">
    <source>
        <dbReference type="SAM" id="Phobius"/>
    </source>
</evidence>
<dbReference type="AlphaFoldDB" id="A0A0F2DWF2"/>
<name>A0A0F2DWF2_9STRE</name>
<sequence length="91" mass="10403">MPARKLHPYEFEQESVKTAQFQDYVPENASVASVKEVLFFVNIACFCVFLAIFSFLFLSLKVNTVLSFALAIGLSLVALQFQRTFIKKKFK</sequence>
<keyword evidence="1" id="KW-0812">Transmembrane</keyword>
<feature type="transmembrane region" description="Helical" evidence="1">
    <location>
        <begin position="37"/>
        <end position="58"/>
    </location>
</feature>
<proteinExistence type="predicted"/>
<evidence type="ECO:0000313" key="2">
    <source>
        <dbReference type="EMBL" id="KJQ75418.1"/>
    </source>
</evidence>
<keyword evidence="1" id="KW-1133">Transmembrane helix</keyword>
<dbReference type="Proteomes" id="UP000033489">
    <property type="component" value="Unassembled WGS sequence"/>
</dbReference>
<gene>
    <name evidence="2" type="ORF">TZ94_01183</name>
</gene>
<organism evidence="2 3">
    <name type="scientific">Streptococcus infantis</name>
    <dbReference type="NCBI Taxonomy" id="68892"/>
    <lineage>
        <taxon>Bacteria</taxon>
        <taxon>Bacillati</taxon>
        <taxon>Bacillota</taxon>
        <taxon>Bacilli</taxon>
        <taxon>Lactobacillales</taxon>
        <taxon>Streptococcaceae</taxon>
        <taxon>Streptococcus</taxon>
    </lineage>
</organism>
<evidence type="ECO:0000313" key="3">
    <source>
        <dbReference type="Proteomes" id="UP000033489"/>
    </source>
</evidence>
<dbReference type="RefSeq" id="WP_045615148.1">
    <property type="nucleotide sequence ID" value="NZ_JYGT01000008.1"/>
</dbReference>
<reference evidence="2 3" key="1">
    <citation type="submission" date="2015-02" db="EMBL/GenBank/DDBJ databases">
        <title>Evolution of amylase-binding proteins of oral streptococcal species.</title>
        <authorList>
            <person name="Haase E.M."/>
        </authorList>
    </citation>
    <scope>NUCLEOTIDE SEQUENCE [LARGE SCALE GENOMIC DNA]</scope>
    <source>
        <strain evidence="2 3">UC921A</strain>
    </source>
</reference>
<dbReference type="Pfam" id="PF11674">
    <property type="entry name" value="DUF3270"/>
    <property type="match status" value="1"/>
</dbReference>
<dbReference type="OrthoDB" id="2223757at2"/>
<accession>A0A0F2DWF2</accession>
<keyword evidence="1" id="KW-0472">Membrane</keyword>
<dbReference type="EMBL" id="JYGT01000008">
    <property type="protein sequence ID" value="KJQ75418.1"/>
    <property type="molecule type" value="Genomic_DNA"/>
</dbReference>
<feature type="transmembrane region" description="Helical" evidence="1">
    <location>
        <begin position="64"/>
        <end position="81"/>
    </location>
</feature>
<comment type="caution">
    <text evidence="2">The sequence shown here is derived from an EMBL/GenBank/DDBJ whole genome shotgun (WGS) entry which is preliminary data.</text>
</comment>
<dbReference type="InterPro" id="IPR021688">
    <property type="entry name" value="DUF3270"/>
</dbReference>